<protein>
    <submittedName>
        <fullName evidence="1">Uncharacterized protein</fullName>
    </submittedName>
</protein>
<dbReference type="RefSeq" id="WP_184365121.1">
    <property type="nucleotide sequence ID" value="NZ_JACHDO010000001.1"/>
</dbReference>
<accession>A0A840WMS9</accession>
<name>A0A840WMS9_9ACTN</name>
<gene>
    <name evidence="1" type="ORF">HNR07_002565</name>
</gene>
<sequence length="86" mass="9614">MYKPVTRIRITPDGSEDRSEVKAHIQSSVAFLPITADVEEADLLERKLPNGKTQTIRLTQVTHYEAPGAGQQLNHIEAKFVSARSR</sequence>
<comment type="caution">
    <text evidence="1">The sequence shown here is derived from an EMBL/GenBank/DDBJ whole genome shotgun (WGS) entry which is preliminary data.</text>
</comment>
<dbReference type="EMBL" id="JACHDO010000001">
    <property type="protein sequence ID" value="MBB5491428.1"/>
    <property type="molecule type" value="Genomic_DNA"/>
</dbReference>
<dbReference type="Proteomes" id="UP000579647">
    <property type="component" value="Unassembled WGS sequence"/>
</dbReference>
<proteinExistence type="predicted"/>
<dbReference type="AlphaFoldDB" id="A0A840WMS9"/>
<organism evidence="1 2">
    <name type="scientific">Nocardiopsis metallicus</name>
    <dbReference type="NCBI Taxonomy" id="179819"/>
    <lineage>
        <taxon>Bacteria</taxon>
        <taxon>Bacillati</taxon>
        <taxon>Actinomycetota</taxon>
        <taxon>Actinomycetes</taxon>
        <taxon>Streptosporangiales</taxon>
        <taxon>Nocardiopsidaceae</taxon>
        <taxon>Nocardiopsis</taxon>
    </lineage>
</organism>
<keyword evidence="2" id="KW-1185">Reference proteome</keyword>
<reference evidence="1 2" key="1">
    <citation type="submission" date="2020-08" db="EMBL/GenBank/DDBJ databases">
        <title>Sequencing the genomes of 1000 actinobacteria strains.</title>
        <authorList>
            <person name="Klenk H.-P."/>
        </authorList>
    </citation>
    <scope>NUCLEOTIDE SEQUENCE [LARGE SCALE GENOMIC DNA]</scope>
    <source>
        <strain evidence="1 2">DSM 44598</strain>
    </source>
</reference>
<evidence type="ECO:0000313" key="2">
    <source>
        <dbReference type="Proteomes" id="UP000579647"/>
    </source>
</evidence>
<evidence type="ECO:0000313" key="1">
    <source>
        <dbReference type="EMBL" id="MBB5491428.1"/>
    </source>
</evidence>